<keyword evidence="1" id="KW-0560">Oxidoreductase</keyword>
<sequence length="444" mass="50134">MLMLRRRSIIRTFIALSYQQTRSIQASSAVNMATAYHIQVPVSDTGLLKLKQNDETAIKVTELLQRDLKEHHVFFNASRFHNHIVHHLLALYGTGATPEDLDKAYAANTSYQLGAKPTSKIAVQDLSKGWTKDCPYLGEGDHYADFLKFFQDEIQERGILHPLIQLMYGIEWSQPTIIAQGLAQAAVHNNNYGALLSKIEKSASSDPPKSFSTAPELIESVRRNEKLANCVQWGDDDNIKDGVFGRGWDQVLELLKQVRVKPEEVEEKTAEMINSIAYISAATSIHPPTNQDGISSSCNHNLNASLFFVTISRLPFITPEQNARFLEWKIRFDIIQYIARGSPQLNLQVIKSRPLPQDAVSKPEDLLPRYHKIVDDGHSIKVVRSLLIAQELAGKHAGAPWIRFEDGETWLKVHYLLLKGAEAENRWVFSTGFEEAWEDIPKAK</sequence>
<gene>
    <name evidence="2" type="ORF">PT974_06656</name>
</gene>
<protein>
    <submittedName>
        <fullName evidence="2">Questin oxidase</fullName>
    </submittedName>
</protein>
<dbReference type="PANTHER" id="PTHR35870">
    <property type="entry name" value="PROTEIN, PUTATIVE (AFU_ORTHOLOGUE AFUA_5G03330)-RELATED"/>
    <property type="match status" value="1"/>
</dbReference>
<dbReference type="Proteomes" id="UP001338125">
    <property type="component" value="Unassembled WGS sequence"/>
</dbReference>
<evidence type="ECO:0000313" key="3">
    <source>
        <dbReference type="Proteomes" id="UP001338125"/>
    </source>
</evidence>
<dbReference type="Pfam" id="PF14027">
    <property type="entry name" value="Questin_oxidase"/>
    <property type="match status" value="1"/>
</dbReference>
<accession>A0ABR0SMV7</accession>
<proteinExistence type="predicted"/>
<dbReference type="EMBL" id="JAVFKD010000012">
    <property type="protein sequence ID" value="KAK5993227.1"/>
    <property type="molecule type" value="Genomic_DNA"/>
</dbReference>
<comment type="caution">
    <text evidence="2">The sequence shown here is derived from an EMBL/GenBank/DDBJ whole genome shotgun (WGS) entry which is preliminary data.</text>
</comment>
<organism evidence="2 3">
    <name type="scientific">Cladobotryum mycophilum</name>
    <dbReference type="NCBI Taxonomy" id="491253"/>
    <lineage>
        <taxon>Eukaryota</taxon>
        <taxon>Fungi</taxon>
        <taxon>Dikarya</taxon>
        <taxon>Ascomycota</taxon>
        <taxon>Pezizomycotina</taxon>
        <taxon>Sordariomycetes</taxon>
        <taxon>Hypocreomycetidae</taxon>
        <taxon>Hypocreales</taxon>
        <taxon>Hypocreaceae</taxon>
        <taxon>Cladobotryum</taxon>
    </lineage>
</organism>
<dbReference type="InterPro" id="IPR025337">
    <property type="entry name" value="Questin_oxidase-like"/>
</dbReference>
<keyword evidence="3" id="KW-1185">Reference proteome</keyword>
<reference evidence="2 3" key="1">
    <citation type="submission" date="2024-01" db="EMBL/GenBank/DDBJ databases">
        <title>Complete genome of Cladobotryum mycophilum ATHUM6906.</title>
        <authorList>
            <person name="Christinaki A.C."/>
            <person name="Myridakis A.I."/>
            <person name="Kouvelis V.N."/>
        </authorList>
    </citation>
    <scope>NUCLEOTIDE SEQUENCE [LARGE SCALE GENOMIC DNA]</scope>
    <source>
        <strain evidence="2 3">ATHUM6906</strain>
    </source>
</reference>
<evidence type="ECO:0000313" key="2">
    <source>
        <dbReference type="EMBL" id="KAK5993227.1"/>
    </source>
</evidence>
<evidence type="ECO:0000256" key="1">
    <source>
        <dbReference type="ARBA" id="ARBA00023002"/>
    </source>
</evidence>
<dbReference type="PANTHER" id="PTHR35870:SF1">
    <property type="entry name" value="PROTEIN, PUTATIVE (AFU_ORTHOLOGUE AFUA_5G03330)-RELATED"/>
    <property type="match status" value="1"/>
</dbReference>
<name>A0ABR0SMV7_9HYPO</name>